<evidence type="ECO:0000259" key="6">
    <source>
        <dbReference type="Pfam" id="PF00496"/>
    </source>
</evidence>
<dbReference type="GO" id="GO:0030313">
    <property type="term" value="C:cell envelope"/>
    <property type="evidence" value="ECO:0007669"/>
    <property type="project" value="UniProtKB-SubCell"/>
</dbReference>
<organism evidence="7 8">
    <name type="scientific">Maledivibacter halophilus</name>
    <dbReference type="NCBI Taxonomy" id="36842"/>
    <lineage>
        <taxon>Bacteria</taxon>
        <taxon>Bacillati</taxon>
        <taxon>Bacillota</taxon>
        <taxon>Clostridia</taxon>
        <taxon>Peptostreptococcales</taxon>
        <taxon>Caminicellaceae</taxon>
        <taxon>Maledivibacter</taxon>
    </lineage>
</organism>
<dbReference type="FunFam" id="3.90.76.10:FF:000001">
    <property type="entry name" value="Oligopeptide ABC transporter substrate-binding protein"/>
    <property type="match status" value="1"/>
</dbReference>
<dbReference type="GO" id="GO:1904680">
    <property type="term" value="F:peptide transmembrane transporter activity"/>
    <property type="evidence" value="ECO:0007669"/>
    <property type="project" value="TreeGrafter"/>
</dbReference>
<dbReference type="GO" id="GO:0042597">
    <property type="term" value="C:periplasmic space"/>
    <property type="evidence" value="ECO:0007669"/>
    <property type="project" value="UniProtKB-ARBA"/>
</dbReference>
<evidence type="ECO:0000256" key="1">
    <source>
        <dbReference type="ARBA" id="ARBA00004196"/>
    </source>
</evidence>
<keyword evidence="3" id="KW-0813">Transport</keyword>
<dbReference type="PANTHER" id="PTHR30290">
    <property type="entry name" value="PERIPLASMIC BINDING COMPONENT OF ABC TRANSPORTER"/>
    <property type="match status" value="1"/>
</dbReference>
<dbReference type="Gene3D" id="3.10.105.10">
    <property type="entry name" value="Dipeptide-binding Protein, Domain 3"/>
    <property type="match status" value="1"/>
</dbReference>
<dbReference type="OrthoDB" id="9801912at2"/>
<feature type="compositionally biased region" description="Polar residues" evidence="5">
    <location>
        <begin position="34"/>
        <end position="46"/>
    </location>
</feature>
<comment type="similarity">
    <text evidence="2">Belongs to the bacterial solute-binding protein 5 family.</text>
</comment>
<protein>
    <submittedName>
        <fullName evidence="7">Oligopeptide transport system substrate-binding protein</fullName>
    </submittedName>
</protein>
<evidence type="ECO:0000256" key="3">
    <source>
        <dbReference type="ARBA" id="ARBA00022448"/>
    </source>
</evidence>
<dbReference type="InterPro" id="IPR000914">
    <property type="entry name" value="SBP_5_dom"/>
</dbReference>
<dbReference type="CDD" id="cd08504">
    <property type="entry name" value="PBP2_OppA"/>
    <property type="match status" value="1"/>
</dbReference>
<dbReference type="SUPFAM" id="SSF53850">
    <property type="entry name" value="Periplasmic binding protein-like II"/>
    <property type="match status" value="1"/>
</dbReference>
<dbReference type="Gene3D" id="3.90.76.10">
    <property type="entry name" value="Dipeptide-binding Protein, Domain 1"/>
    <property type="match status" value="1"/>
</dbReference>
<gene>
    <name evidence="7" type="ORF">SAMN02194393_04293</name>
</gene>
<dbReference type="STRING" id="36842.SAMN02194393_04293"/>
<dbReference type="GO" id="GO:0043190">
    <property type="term" value="C:ATP-binding cassette (ABC) transporter complex"/>
    <property type="evidence" value="ECO:0007669"/>
    <property type="project" value="InterPro"/>
</dbReference>
<evidence type="ECO:0000313" key="7">
    <source>
        <dbReference type="EMBL" id="SKC84913.1"/>
    </source>
</evidence>
<dbReference type="EMBL" id="FUZT01000012">
    <property type="protein sequence ID" value="SKC84913.1"/>
    <property type="molecule type" value="Genomic_DNA"/>
</dbReference>
<dbReference type="Gene3D" id="3.40.190.10">
    <property type="entry name" value="Periplasmic binding protein-like II"/>
    <property type="match status" value="1"/>
</dbReference>
<dbReference type="PANTHER" id="PTHR30290:SF10">
    <property type="entry name" value="PERIPLASMIC OLIGOPEPTIDE-BINDING PROTEIN-RELATED"/>
    <property type="match status" value="1"/>
</dbReference>
<sequence>MKGKKIFVLFLVMILMATVLLSGCGGNEEPANIGGTNENTEAPAQESNKKAEIPKGMKEVNGIVMDEEQYLNLIGMEPESLDTTRSSISSAWEAQTLLFEGLTRVEMTEDGIEKIVPGMAEKWENNEEGTEFTFYLRDALWSDGKPVKAQDFEYAVKRLLDPKTASPYAWLFTPIIKNGAAFNKGEVSADKVGVTAIDDKTLKFQLAKPVPYFMQLSYFIVMSPLRQDIVEKHGDAYGQEAEQIVSNGPFIIKEWVHDNKMVFEKNPNYWDKDHVYIEKMQWNNVLEADARMQALLKGDIDAAIVYKREWEDKFKSMNDEFNFLAKPLAWQSWNIYNHNDRYFKNAKIRKAFSVAFDKEEFNEVVFGGSRIPAENYIPDDIMIGNENYQQKNGNPKFVKKLSNEITDPKALLIEGLKELGEDPDPAKMDVTYMPLGNTDIARKTGEFMQQSFKKKLGVNVKLDILQANICYDKFDKGDFQVFDTGWIGDYDDPSTFLDLWHSTDGYYKIGFENEEYNNLVEEAAKIIDNDKRAELYKRAEEILVYEEAACGPTVIGKRNTAVRNYLKNYEGFSFAKRNFVGVYTAGRK</sequence>
<dbReference type="Proteomes" id="UP000190285">
    <property type="component" value="Unassembled WGS sequence"/>
</dbReference>
<accession>A0A1T5M9Y4</accession>
<keyword evidence="4" id="KW-0732">Signal</keyword>
<feature type="domain" description="Solute-binding protein family 5" evidence="6">
    <location>
        <begin position="114"/>
        <end position="506"/>
    </location>
</feature>
<dbReference type="AlphaFoldDB" id="A0A1T5M9Y4"/>
<dbReference type="GO" id="GO:0015833">
    <property type="term" value="P:peptide transport"/>
    <property type="evidence" value="ECO:0007669"/>
    <property type="project" value="TreeGrafter"/>
</dbReference>
<dbReference type="PIRSF" id="PIRSF002741">
    <property type="entry name" value="MppA"/>
    <property type="match status" value="1"/>
</dbReference>
<reference evidence="7 8" key="1">
    <citation type="submission" date="2017-02" db="EMBL/GenBank/DDBJ databases">
        <authorList>
            <person name="Peterson S.W."/>
        </authorList>
    </citation>
    <scope>NUCLEOTIDE SEQUENCE [LARGE SCALE GENOMIC DNA]</scope>
    <source>
        <strain evidence="7 8">M1</strain>
    </source>
</reference>
<feature type="region of interest" description="Disordered" evidence="5">
    <location>
        <begin position="31"/>
        <end position="55"/>
    </location>
</feature>
<dbReference type="Pfam" id="PF00496">
    <property type="entry name" value="SBP_bac_5"/>
    <property type="match status" value="1"/>
</dbReference>
<dbReference type="RefSeq" id="WP_079494500.1">
    <property type="nucleotide sequence ID" value="NZ_FUZT01000012.1"/>
</dbReference>
<proteinExistence type="inferred from homology"/>
<dbReference type="PROSITE" id="PS51257">
    <property type="entry name" value="PROKAR_LIPOPROTEIN"/>
    <property type="match status" value="1"/>
</dbReference>
<dbReference type="InterPro" id="IPR030678">
    <property type="entry name" value="Peptide/Ni-bd"/>
</dbReference>
<dbReference type="InterPro" id="IPR039424">
    <property type="entry name" value="SBP_5"/>
</dbReference>
<comment type="subcellular location">
    <subcellularLocation>
        <location evidence="1">Cell envelope</location>
    </subcellularLocation>
</comment>
<evidence type="ECO:0000313" key="8">
    <source>
        <dbReference type="Proteomes" id="UP000190285"/>
    </source>
</evidence>
<evidence type="ECO:0000256" key="5">
    <source>
        <dbReference type="SAM" id="MobiDB-lite"/>
    </source>
</evidence>
<keyword evidence="8" id="KW-1185">Reference proteome</keyword>
<evidence type="ECO:0000256" key="4">
    <source>
        <dbReference type="ARBA" id="ARBA00022729"/>
    </source>
</evidence>
<evidence type="ECO:0000256" key="2">
    <source>
        <dbReference type="ARBA" id="ARBA00005695"/>
    </source>
</evidence>
<name>A0A1T5M9Y4_9FIRM</name>